<keyword evidence="2 7" id="KW-0812">Transmembrane</keyword>
<sequence>MVLLTMTPSMVDRIKSLGDANTTAKSTDDSPDCDEAKMPPTQASEPLLAQPAIGEPISHGQVVDLWKRLQSSHASPCSLEMLLKGSRIYVPPPPPRPEPSDEYRALMARLRREEAERAYRRMVDPRPRLETFGDRFPAAAHTFAEVNRPMNAADLGDDDVTYGEVRRQVMLIINFLVSIVGVAATLWVAARWWSLPARVFLSLGGAIAVAIAEVGVYQGYVYRMGQAKSKQKAVGEVKEVVKTWVVGKEEGGENDSTVLLKGGQDDADETVRRRRPPATDCR</sequence>
<proteinExistence type="predicted"/>
<evidence type="ECO:0000256" key="1">
    <source>
        <dbReference type="ARBA" id="ARBA00004477"/>
    </source>
</evidence>
<evidence type="ECO:0000313" key="8">
    <source>
        <dbReference type="EMBL" id="KAF4508084.1"/>
    </source>
</evidence>
<dbReference type="Proteomes" id="UP000557566">
    <property type="component" value="Unassembled WGS sequence"/>
</dbReference>
<keyword evidence="3" id="KW-0256">Endoplasmic reticulum</keyword>
<dbReference type="EMBL" id="JAAVMX010000005">
    <property type="protein sequence ID" value="KAF4508084.1"/>
    <property type="molecule type" value="Genomic_DNA"/>
</dbReference>
<dbReference type="PANTHER" id="PTHR31394">
    <property type="entry name" value="TRANSMEMBRANE PROTEIN 199"/>
    <property type="match status" value="1"/>
</dbReference>
<organism evidence="8 9">
    <name type="scientific">Ophiocordyceps sinensis</name>
    <dbReference type="NCBI Taxonomy" id="72228"/>
    <lineage>
        <taxon>Eukaryota</taxon>
        <taxon>Fungi</taxon>
        <taxon>Dikarya</taxon>
        <taxon>Ascomycota</taxon>
        <taxon>Pezizomycotina</taxon>
        <taxon>Sordariomycetes</taxon>
        <taxon>Hypocreomycetidae</taxon>
        <taxon>Hypocreales</taxon>
        <taxon>Ophiocordycipitaceae</taxon>
        <taxon>Ophiocordyceps</taxon>
    </lineage>
</organism>
<dbReference type="Pfam" id="PF11712">
    <property type="entry name" value="Vma12"/>
    <property type="match status" value="1"/>
</dbReference>
<comment type="caution">
    <text evidence="8">The sequence shown here is derived from an EMBL/GenBank/DDBJ whole genome shotgun (WGS) entry which is preliminary data.</text>
</comment>
<feature type="region of interest" description="Disordered" evidence="6">
    <location>
        <begin position="253"/>
        <end position="282"/>
    </location>
</feature>
<feature type="region of interest" description="Disordered" evidence="6">
    <location>
        <begin position="16"/>
        <end position="42"/>
    </location>
</feature>
<reference evidence="8 9" key="1">
    <citation type="journal article" date="2020" name="Genome Biol. Evol.">
        <title>A new high-quality draft genome assembly of the Chinese cordyceps Ophiocordyceps sinensis.</title>
        <authorList>
            <person name="Shu R."/>
            <person name="Zhang J."/>
            <person name="Meng Q."/>
            <person name="Zhang H."/>
            <person name="Zhou G."/>
            <person name="Li M."/>
            <person name="Wu P."/>
            <person name="Zhao Y."/>
            <person name="Chen C."/>
            <person name="Qin Q."/>
        </authorList>
    </citation>
    <scope>NUCLEOTIDE SEQUENCE [LARGE SCALE GENOMIC DNA]</scope>
    <source>
        <strain evidence="8 9">IOZ07</strain>
    </source>
</reference>
<accession>A0A8H4V4N4</accession>
<evidence type="ECO:0000256" key="2">
    <source>
        <dbReference type="ARBA" id="ARBA00022692"/>
    </source>
</evidence>
<dbReference type="GO" id="GO:0070072">
    <property type="term" value="P:vacuolar proton-transporting V-type ATPase complex assembly"/>
    <property type="evidence" value="ECO:0007669"/>
    <property type="project" value="InterPro"/>
</dbReference>
<keyword evidence="9" id="KW-1185">Reference proteome</keyword>
<dbReference type="AlphaFoldDB" id="A0A8H4V4N4"/>
<evidence type="ECO:0008006" key="10">
    <source>
        <dbReference type="Google" id="ProtNLM"/>
    </source>
</evidence>
<dbReference type="GO" id="GO:0005789">
    <property type="term" value="C:endoplasmic reticulum membrane"/>
    <property type="evidence" value="ECO:0007669"/>
    <property type="project" value="UniProtKB-SubCell"/>
</dbReference>
<comment type="subcellular location">
    <subcellularLocation>
        <location evidence="1">Endoplasmic reticulum membrane</location>
        <topology evidence="1">Multi-pass membrane protein</topology>
    </subcellularLocation>
</comment>
<keyword evidence="4 7" id="KW-1133">Transmembrane helix</keyword>
<feature type="transmembrane region" description="Helical" evidence="7">
    <location>
        <begin position="171"/>
        <end position="193"/>
    </location>
</feature>
<gene>
    <name evidence="8" type="ORF">G6O67_004512</name>
</gene>
<evidence type="ECO:0000313" key="9">
    <source>
        <dbReference type="Proteomes" id="UP000557566"/>
    </source>
</evidence>
<dbReference type="InterPro" id="IPR021013">
    <property type="entry name" value="ATPase_Vma12"/>
</dbReference>
<keyword evidence="5 7" id="KW-0472">Membrane</keyword>
<evidence type="ECO:0000256" key="3">
    <source>
        <dbReference type="ARBA" id="ARBA00022824"/>
    </source>
</evidence>
<protein>
    <recommendedName>
        <fullName evidence="10">ATPase, vacuolar ER assembly factor, Vma12</fullName>
    </recommendedName>
</protein>
<name>A0A8H4V4N4_9HYPO</name>
<evidence type="ECO:0000256" key="6">
    <source>
        <dbReference type="SAM" id="MobiDB-lite"/>
    </source>
</evidence>
<feature type="transmembrane region" description="Helical" evidence="7">
    <location>
        <begin position="199"/>
        <end position="222"/>
    </location>
</feature>
<evidence type="ECO:0000256" key="5">
    <source>
        <dbReference type="ARBA" id="ARBA00023136"/>
    </source>
</evidence>
<evidence type="ECO:0000256" key="4">
    <source>
        <dbReference type="ARBA" id="ARBA00022989"/>
    </source>
</evidence>
<dbReference type="PANTHER" id="PTHR31394:SF1">
    <property type="entry name" value="TRANSMEMBRANE PROTEIN 199"/>
    <property type="match status" value="1"/>
</dbReference>
<evidence type="ECO:0000256" key="7">
    <source>
        <dbReference type="SAM" id="Phobius"/>
    </source>
</evidence>
<dbReference type="OrthoDB" id="19981at2759"/>